<sequence length="711" mass="74831">MIEVYRSTNTNYQKNGDITLTPLECIFEWGLDGICQIELTHEYDDLGRWEYLVNDNVIAAPTPYSDKQLFRIYKREKSDDEVTVYARHIYYDNLGNYLVDVRPTNKNGQQALDIIFSGTKFTPHSDITTANTAYYVRKNIVEAIAGDDENSFINRWGGERLYDNYDVYIMRQIGSDKGVRAEFGHNLEAIEESVSDEDVVTRIIPVAYNGYVLEGAKPWVDSPKIGSYAEVKGAVINFDDIKLQEDCSEGETGYANLKALRAALVKACNEEYKKGIDDPTVNYTVNMVELANTVEYAEYKQLESVEVGDTITCRHKGIKIEVKARCIRIKWNCITKENEEVELGNFLENYFDKTSSSIQRATASIEGANSQALAAKEVAEKAAKEATSAKTAAETAQGKAETAAGTASTKAQEAQAAAEAASNQVSLAAAQATAAKEYAAAAEAAKTGSEKEKTAAGEYAAQAESKAKEAQGAAGVATTQATAAGEHADAAAKEAQAAANAQAAAETAQGKAETAAGTASQEAQVATAAKTAAATAQGKAETAASTATKQAQAAASAKTAAESARGKAEAAAGTAVQEAQAATTARTAAETAQGKAETARGAAENAKAAATTAQGKAETAAGTAAKQAQAAASARGAAETAQGKAETAAGTASTKAQEAKTAAETAAAGGENAQHYYELTKELYDNASIQAGQSSEAWLDLSYVNNCYLSE</sequence>
<dbReference type="InterPro" id="IPR010572">
    <property type="entry name" value="Tail_dom"/>
</dbReference>
<comment type="caution">
    <text evidence="3">The sequence shown here is derived from an EMBL/GenBank/DDBJ whole genome shotgun (WGS) entry which is preliminary data.</text>
</comment>
<evidence type="ECO:0000259" key="2">
    <source>
        <dbReference type="Pfam" id="PF06605"/>
    </source>
</evidence>
<dbReference type="EMBL" id="WKRA01000014">
    <property type="protein sequence ID" value="MSD16361.1"/>
    <property type="molecule type" value="Genomic_DNA"/>
</dbReference>
<reference evidence="3 4" key="1">
    <citation type="journal article" date="2019" name="Nat. Med.">
        <title>A library of human gut bacterial isolates paired with longitudinal multiomics data enables mechanistic microbiome research.</title>
        <authorList>
            <person name="Poyet M."/>
            <person name="Groussin M."/>
            <person name="Gibbons S.M."/>
            <person name="Avila-Pacheco J."/>
            <person name="Jiang X."/>
            <person name="Kearney S.M."/>
            <person name="Perrotta A.R."/>
            <person name="Berdy B."/>
            <person name="Zhao S."/>
            <person name="Lieberman T.D."/>
            <person name="Swanson P.K."/>
            <person name="Smith M."/>
            <person name="Roesemann S."/>
            <person name="Alexander J.E."/>
            <person name="Rich S.A."/>
            <person name="Livny J."/>
            <person name="Vlamakis H."/>
            <person name="Clish C."/>
            <person name="Bullock K."/>
            <person name="Deik A."/>
            <person name="Scott J."/>
            <person name="Pierce K.A."/>
            <person name="Xavier R.J."/>
            <person name="Alm E.J."/>
        </authorList>
    </citation>
    <scope>NUCLEOTIDE SEQUENCE [LARGE SCALE GENOMIC DNA]</scope>
    <source>
        <strain evidence="3 4">BIOML-A3</strain>
    </source>
</reference>
<feature type="region of interest" description="Disordered" evidence="1">
    <location>
        <begin position="637"/>
        <end position="656"/>
    </location>
</feature>
<dbReference type="InterPro" id="IPR007119">
    <property type="entry name" value="Phage_tail_spike_N"/>
</dbReference>
<name>A0A844DYE0_EUBRA</name>
<evidence type="ECO:0000313" key="3">
    <source>
        <dbReference type="EMBL" id="MSD16361.1"/>
    </source>
</evidence>
<dbReference type="NCBIfam" id="TIGR01665">
    <property type="entry name" value="put_anti_recept"/>
    <property type="match status" value="1"/>
</dbReference>
<organism evidence="3 4">
    <name type="scientific">Eubacterium ramulus</name>
    <dbReference type="NCBI Taxonomy" id="39490"/>
    <lineage>
        <taxon>Bacteria</taxon>
        <taxon>Bacillati</taxon>
        <taxon>Bacillota</taxon>
        <taxon>Clostridia</taxon>
        <taxon>Eubacteriales</taxon>
        <taxon>Eubacteriaceae</taxon>
        <taxon>Eubacterium</taxon>
    </lineage>
</organism>
<accession>A0A844DYE0</accession>
<gene>
    <name evidence="3" type="ORF">GKE72_09845</name>
</gene>
<evidence type="ECO:0000313" key="4">
    <source>
        <dbReference type="Proteomes" id="UP000431304"/>
    </source>
</evidence>
<dbReference type="Proteomes" id="UP000431304">
    <property type="component" value="Unassembled WGS sequence"/>
</dbReference>
<evidence type="ECO:0000256" key="1">
    <source>
        <dbReference type="SAM" id="MobiDB-lite"/>
    </source>
</evidence>
<feature type="region of interest" description="Disordered" evidence="1">
    <location>
        <begin position="582"/>
        <end position="610"/>
    </location>
</feature>
<protein>
    <recommendedName>
        <fullName evidence="2">Tail spike domain-containing protein</fullName>
    </recommendedName>
</protein>
<dbReference type="Pfam" id="PF06605">
    <property type="entry name" value="Prophage_tail"/>
    <property type="match status" value="1"/>
</dbReference>
<dbReference type="RefSeq" id="WP_154314733.1">
    <property type="nucleotide sequence ID" value="NZ_WKRA01000014.1"/>
</dbReference>
<proteinExistence type="predicted"/>
<dbReference type="AlphaFoldDB" id="A0A844DYE0"/>
<feature type="domain" description="Tail spike" evidence="2">
    <location>
        <begin position="95"/>
        <end position="350"/>
    </location>
</feature>